<sequence>MPVISRDGLVGEIFFESSAGAGVAVEVAADQAGLGALTQQLGGVLRRELGKRLAERWLSLLVLPGALYLAVATKP</sequence>
<organism evidence="1 2">
    <name type="scientific">Streptomyces viridochromogenes Tue57</name>
    <dbReference type="NCBI Taxonomy" id="1160705"/>
    <lineage>
        <taxon>Bacteria</taxon>
        <taxon>Bacillati</taxon>
        <taxon>Actinomycetota</taxon>
        <taxon>Actinomycetes</taxon>
        <taxon>Kitasatosporales</taxon>
        <taxon>Streptomycetaceae</taxon>
        <taxon>Streptomyces</taxon>
    </lineage>
</organism>
<evidence type="ECO:0000313" key="2">
    <source>
        <dbReference type="Proteomes" id="UP000011205"/>
    </source>
</evidence>
<name>L8PQU1_STRVR</name>
<dbReference type="RefSeq" id="WP_003995473.1">
    <property type="nucleotide sequence ID" value="NZ_AMLP01000007.1"/>
</dbReference>
<dbReference type="PATRIC" id="fig|1160705.3.peg.126"/>
<protein>
    <submittedName>
        <fullName evidence="1">Uncharacterized protein</fullName>
    </submittedName>
</protein>
<evidence type="ECO:0000313" key="1">
    <source>
        <dbReference type="EMBL" id="ELS58875.1"/>
    </source>
</evidence>
<dbReference type="AlphaFoldDB" id="L8PQU1"/>
<dbReference type="Proteomes" id="UP000011205">
    <property type="component" value="Unassembled WGS sequence"/>
</dbReference>
<dbReference type="EMBL" id="AMLP01000007">
    <property type="protein sequence ID" value="ELS58875.1"/>
    <property type="molecule type" value="Genomic_DNA"/>
</dbReference>
<comment type="caution">
    <text evidence="1">The sequence shown here is derived from an EMBL/GenBank/DDBJ whole genome shotgun (WGS) entry which is preliminary data.</text>
</comment>
<accession>L8PQU1</accession>
<reference evidence="1 2" key="1">
    <citation type="journal article" date="2013" name="Genome Announc.">
        <title>Draft Genome Sequence of Streptomyces viridochromogenes Strain Tu57, Producer of Avilamycin.</title>
        <authorList>
            <person name="Gruning B.A."/>
            <person name="Erxleben A."/>
            <person name="Hahnlein A."/>
            <person name="Gunther S."/>
        </authorList>
    </citation>
    <scope>NUCLEOTIDE SEQUENCE [LARGE SCALE GENOMIC DNA]</scope>
    <source>
        <strain evidence="1 2">Tue57</strain>
    </source>
</reference>
<proteinExistence type="predicted"/>
<gene>
    <name evidence="1" type="ORF">STVIR_0128</name>
</gene>